<protein>
    <submittedName>
        <fullName evidence="1">Immunity protein 26</fullName>
    </submittedName>
</protein>
<dbReference type="OrthoDB" id="2989414at2"/>
<dbReference type="Pfam" id="PF15428">
    <property type="entry name" value="Imm26"/>
    <property type="match status" value="1"/>
</dbReference>
<dbReference type="Proteomes" id="UP000199695">
    <property type="component" value="Unassembled WGS sequence"/>
</dbReference>
<accession>A0A1H8IBB9</accession>
<organism evidence="1 2">
    <name type="scientific">Lihuaxuella thermophila</name>
    <dbReference type="NCBI Taxonomy" id="1173111"/>
    <lineage>
        <taxon>Bacteria</taxon>
        <taxon>Bacillati</taxon>
        <taxon>Bacillota</taxon>
        <taxon>Bacilli</taxon>
        <taxon>Bacillales</taxon>
        <taxon>Thermoactinomycetaceae</taxon>
        <taxon>Lihuaxuella</taxon>
    </lineage>
</organism>
<dbReference type="EMBL" id="FOCQ01000017">
    <property type="protein sequence ID" value="SEN66050.1"/>
    <property type="molecule type" value="Genomic_DNA"/>
</dbReference>
<keyword evidence="2" id="KW-1185">Reference proteome</keyword>
<reference evidence="1 2" key="1">
    <citation type="submission" date="2016-10" db="EMBL/GenBank/DDBJ databases">
        <authorList>
            <person name="de Groot N.N."/>
        </authorList>
    </citation>
    <scope>NUCLEOTIDE SEQUENCE [LARGE SCALE GENOMIC DNA]</scope>
    <source>
        <strain evidence="1 2">DSM 46701</strain>
    </source>
</reference>
<dbReference type="STRING" id="1173111.SAMN05444955_11719"/>
<dbReference type="RefSeq" id="WP_089971981.1">
    <property type="nucleotide sequence ID" value="NZ_FOCQ01000017.1"/>
</dbReference>
<dbReference type="InterPro" id="IPR029278">
    <property type="entry name" value="Imm26"/>
</dbReference>
<dbReference type="AlphaFoldDB" id="A0A1H8IBB9"/>
<gene>
    <name evidence="1" type="ORF">SAMN05444955_11719</name>
</gene>
<evidence type="ECO:0000313" key="2">
    <source>
        <dbReference type="Proteomes" id="UP000199695"/>
    </source>
</evidence>
<evidence type="ECO:0000313" key="1">
    <source>
        <dbReference type="EMBL" id="SEN66050.1"/>
    </source>
</evidence>
<sequence length="241" mass="27490">MGFWEEERQGEKILIGDEPLDILTDAFQQIANHYQTDVGRKPTILELEKLIELALEGQEGYQADMGGFLISECKLKKKKKSKRIQWKPGDVFAIPLNEGEVYGYGMVVKGKSQTDDLYIEYYRLFTENVLSITEIKRKEKPYLFTANTGFTYILSGLWKKIGTLPFNEGEYQLPDFYGVDETPFSNKKVYYIVKGSSDDPDARVYGVSKAEAEAVKNPAGIIGTGIIAEWLYEEYIKTKKD</sequence>
<name>A0A1H8IBB9_9BACL</name>
<proteinExistence type="predicted"/>